<reference evidence="2" key="1">
    <citation type="submission" date="2019-10" db="EMBL/GenBank/DDBJ databases">
        <title>The sequence and de novo assembly of the wild yak genome.</title>
        <authorList>
            <person name="Liu Y."/>
        </authorList>
    </citation>
    <scope>NUCLEOTIDE SEQUENCE [LARGE SCALE GENOMIC DNA]</scope>
    <source>
        <strain evidence="2">WY2019</strain>
    </source>
</reference>
<evidence type="ECO:0008006" key="4">
    <source>
        <dbReference type="Google" id="ProtNLM"/>
    </source>
</evidence>
<evidence type="ECO:0000313" key="3">
    <source>
        <dbReference type="Proteomes" id="UP000322234"/>
    </source>
</evidence>
<dbReference type="PANTHER" id="PTHR16201:SF53">
    <property type="entry name" value="TRANSMEMBRANE PROTEIN 44"/>
    <property type="match status" value="1"/>
</dbReference>
<proteinExistence type="predicted"/>
<evidence type="ECO:0000256" key="1">
    <source>
        <dbReference type="SAM" id="Phobius"/>
    </source>
</evidence>
<keyword evidence="1" id="KW-0472">Membrane</keyword>
<keyword evidence="1" id="KW-0812">Transmembrane</keyword>
<accession>A0A6B0RKP2</accession>
<keyword evidence="1" id="KW-1133">Transmembrane helix</keyword>
<dbReference type="GO" id="GO:0015174">
    <property type="term" value="F:basic amino acid transmembrane transporter activity"/>
    <property type="evidence" value="ECO:0007669"/>
    <property type="project" value="TreeGrafter"/>
</dbReference>
<dbReference type="AlphaFoldDB" id="A0A6B0RKP2"/>
<evidence type="ECO:0000313" key="2">
    <source>
        <dbReference type="EMBL" id="MXQ90395.1"/>
    </source>
</evidence>
<protein>
    <recommendedName>
        <fullName evidence="4">Transmembrane protein 44</fullName>
    </recommendedName>
</protein>
<dbReference type="PANTHER" id="PTHR16201">
    <property type="entry name" value="SEVEN TRANSMEMBRANE PROTEIN 1-RELATED"/>
    <property type="match status" value="1"/>
</dbReference>
<comment type="caution">
    <text evidence="2">The sequence shown here is derived from an EMBL/GenBank/DDBJ whole genome shotgun (WGS) entry which is preliminary data.</text>
</comment>
<dbReference type="EMBL" id="VBQZ03000063">
    <property type="protein sequence ID" value="MXQ90395.1"/>
    <property type="molecule type" value="Genomic_DNA"/>
</dbReference>
<dbReference type="Proteomes" id="UP000322234">
    <property type="component" value="Unassembled WGS sequence"/>
</dbReference>
<organism evidence="2 3">
    <name type="scientific">Bos mutus</name>
    <name type="common">wild yak</name>
    <dbReference type="NCBI Taxonomy" id="72004"/>
    <lineage>
        <taxon>Eukaryota</taxon>
        <taxon>Metazoa</taxon>
        <taxon>Chordata</taxon>
        <taxon>Craniata</taxon>
        <taxon>Vertebrata</taxon>
        <taxon>Euteleostomi</taxon>
        <taxon>Mammalia</taxon>
        <taxon>Eutheria</taxon>
        <taxon>Laurasiatheria</taxon>
        <taxon>Artiodactyla</taxon>
        <taxon>Ruminantia</taxon>
        <taxon>Pecora</taxon>
        <taxon>Bovidae</taxon>
        <taxon>Bovinae</taxon>
        <taxon>Bos</taxon>
    </lineage>
</organism>
<feature type="transmembrane region" description="Helical" evidence="1">
    <location>
        <begin position="100"/>
        <end position="117"/>
    </location>
</feature>
<dbReference type="InterPro" id="IPR051415">
    <property type="entry name" value="LAAT-1"/>
</dbReference>
<sequence length="458" mass="50084">MELAMGEAPSRAPALALWDWDYLDRCFARHRVCISFGLWICSSSCWIAVHALLLYLRCGRKSGRDQSALWAACCLLISLCDTIGAILAKQLTIQVFTGTYLAAVDLVNFVSVLFPVCGSKFKSNSGRGSRARKRRRRLQASIVLGVGPGLGLAGKNHLKAEKGGPRVPGCLPRVLSVSLFPQDNTEILGFLLGGIAALGSWVSRIPPLSRICQGKTFPSIHLWTRLLSALAGLLYASAIVAHDRRPEYLLRATPWLLTSLGRAALDLSIIFLSCVMKSKMRQVLGFASEAGENPDTQALLTCAEKEEENQEAMTEARSPSWMGPTSNSDWVPLTTLPHCKPLQRMAAISRYMELTIEPVSCSASRLPGDGQTDTGATSLQEPLSYPPVQVIQARVSSSSSSQVSSINSDLEQKYWEALISEQWDPEDVNLGGNKDIMETLRSQAHRWSVKPVDLPSDE</sequence>
<name>A0A6B0RKP2_9CETA</name>
<keyword evidence="3" id="KW-1185">Reference proteome</keyword>
<feature type="transmembrane region" description="Helical" evidence="1">
    <location>
        <begin position="36"/>
        <end position="56"/>
    </location>
</feature>
<feature type="transmembrane region" description="Helical" evidence="1">
    <location>
        <begin position="68"/>
        <end position="88"/>
    </location>
</feature>
<gene>
    <name evidence="2" type="ORF">E5288_WYG011116</name>
</gene>